<comment type="caution">
    <text evidence="1">The sequence shown here is derived from an EMBL/GenBank/DDBJ whole genome shotgun (WGS) entry which is preliminary data.</text>
</comment>
<dbReference type="EMBL" id="LXQA010551076">
    <property type="protein sequence ID" value="MCI58752.1"/>
    <property type="molecule type" value="Genomic_DNA"/>
</dbReference>
<organism evidence="1 2">
    <name type="scientific">Trifolium medium</name>
    <dbReference type="NCBI Taxonomy" id="97028"/>
    <lineage>
        <taxon>Eukaryota</taxon>
        <taxon>Viridiplantae</taxon>
        <taxon>Streptophyta</taxon>
        <taxon>Embryophyta</taxon>
        <taxon>Tracheophyta</taxon>
        <taxon>Spermatophyta</taxon>
        <taxon>Magnoliopsida</taxon>
        <taxon>eudicotyledons</taxon>
        <taxon>Gunneridae</taxon>
        <taxon>Pentapetalae</taxon>
        <taxon>rosids</taxon>
        <taxon>fabids</taxon>
        <taxon>Fabales</taxon>
        <taxon>Fabaceae</taxon>
        <taxon>Papilionoideae</taxon>
        <taxon>50 kb inversion clade</taxon>
        <taxon>NPAAA clade</taxon>
        <taxon>Hologalegina</taxon>
        <taxon>IRL clade</taxon>
        <taxon>Trifolieae</taxon>
        <taxon>Trifolium</taxon>
    </lineage>
</organism>
<proteinExistence type="predicted"/>
<keyword evidence="2" id="KW-1185">Reference proteome</keyword>
<name>A0A392TCX9_9FABA</name>
<feature type="non-terminal residue" evidence="1">
    <location>
        <position position="34"/>
    </location>
</feature>
<accession>A0A392TCX9</accession>
<dbReference type="Proteomes" id="UP000265520">
    <property type="component" value="Unassembled WGS sequence"/>
</dbReference>
<reference evidence="1 2" key="1">
    <citation type="journal article" date="2018" name="Front. Plant Sci.">
        <title>Red Clover (Trifolium pratense) and Zigzag Clover (T. medium) - A Picture of Genomic Similarities and Differences.</title>
        <authorList>
            <person name="Dluhosova J."/>
            <person name="Istvanek J."/>
            <person name="Nedelnik J."/>
            <person name="Repkova J."/>
        </authorList>
    </citation>
    <scope>NUCLEOTIDE SEQUENCE [LARGE SCALE GENOMIC DNA]</scope>
    <source>
        <strain evidence="2">cv. 10/8</strain>
        <tissue evidence="1">Leaf</tissue>
    </source>
</reference>
<evidence type="ECO:0000313" key="2">
    <source>
        <dbReference type="Proteomes" id="UP000265520"/>
    </source>
</evidence>
<protein>
    <submittedName>
        <fullName evidence="1">Uncharacterized protein</fullName>
    </submittedName>
</protein>
<evidence type="ECO:0000313" key="1">
    <source>
        <dbReference type="EMBL" id="MCI58752.1"/>
    </source>
</evidence>
<dbReference type="AlphaFoldDB" id="A0A392TCX9"/>
<sequence>MFSVLEDMVEQPIDGTTGGRLGILGIATVFHRGE</sequence>